<evidence type="ECO:0000313" key="3">
    <source>
        <dbReference type="Proteomes" id="UP000227088"/>
    </source>
</evidence>
<name>A0A1Y5HVH4_OLEAN</name>
<dbReference type="Gene3D" id="3.60.10.10">
    <property type="entry name" value="Endonuclease/exonuclease/phosphatase"/>
    <property type="match status" value="1"/>
</dbReference>
<proteinExistence type="predicted"/>
<dbReference type="PANTHER" id="PTHR42834">
    <property type="entry name" value="ENDONUCLEASE/EXONUCLEASE/PHOSPHATASE FAMILY PROTEIN (AFU_ORTHOLOGUE AFUA_3G09210)"/>
    <property type="match status" value="1"/>
</dbReference>
<organism evidence="2 3">
    <name type="scientific">Oleispira antarctica</name>
    <dbReference type="NCBI Taxonomy" id="188908"/>
    <lineage>
        <taxon>Bacteria</taxon>
        <taxon>Pseudomonadati</taxon>
        <taxon>Pseudomonadota</taxon>
        <taxon>Gammaproteobacteria</taxon>
        <taxon>Oceanospirillales</taxon>
        <taxon>Oceanospirillaceae</taxon>
        <taxon>Oleispira</taxon>
    </lineage>
</organism>
<feature type="domain" description="Endonuclease/exonuclease/phosphatase" evidence="1">
    <location>
        <begin position="14"/>
        <end position="302"/>
    </location>
</feature>
<reference evidence="3" key="1">
    <citation type="journal article" date="2017" name="Proc. Natl. Acad. Sci. U.S.A.">
        <title>Simulation of Deepwater Horizon oil plume reveals substrate specialization within a complex community of hydrocarbon degraders.</title>
        <authorList>
            <person name="Hu P."/>
            <person name="Dubinsky E.A."/>
            <person name="Probst A.J."/>
            <person name="Wang J."/>
            <person name="Sieber C.M.K."/>
            <person name="Tom L.M."/>
            <person name="Gardinali P."/>
            <person name="Banfield J.F."/>
            <person name="Atlas R.M."/>
            <person name="Andersen G.L."/>
        </authorList>
    </citation>
    <scope>NUCLEOTIDE SEQUENCE [LARGE SCALE GENOMIC DNA]</scope>
</reference>
<sequence>GNGYPTDRGARSAEAFEMQSAKIVVVLQAIDADIIGLMELENDGFSTTSAIQTLVDELNKVQLAGNEYRFVNPFGEGSENLIGTDAITVGLLYRPSKVSLIGETVILNSANSPRDDNGQVLFDDSKNRPSLIQSFDYDGQEFTLSVNHLKSKGSACGELNEGDDGQANCNIMRTRAAQGLTLFLATKPTGIETDEVMILGDLNAYSKEDPMQAFYSAGFANLKYTDKTTESQPYSYSFAGFLGSLDHALASDGLLEHVVSVDAWHINSVEDSLMDYQTEANGQPYDSVDNYAAADAYRSSDHDPIVIALDMPGGHWGFWALALFGLLASRRR</sequence>
<dbReference type="Pfam" id="PF03372">
    <property type="entry name" value="Exo_endo_phos"/>
    <property type="match status" value="1"/>
</dbReference>
<comment type="caution">
    <text evidence="2">The sequence shown here is derived from an EMBL/GenBank/DDBJ whole genome shotgun (WGS) entry which is preliminary data.</text>
</comment>
<dbReference type="EMBL" id="MABE01000092">
    <property type="protein sequence ID" value="OUS41309.1"/>
    <property type="molecule type" value="Genomic_DNA"/>
</dbReference>
<dbReference type="NCBIfam" id="NF033681">
    <property type="entry name" value="ExeM_NucH_DNase"/>
    <property type="match status" value="1"/>
</dbReference>
<feature type="non-terminal residue" evidence="2">
    <location>
        <position position="1"/>
    </location>
</feature>
<protein>
    <recommendedName>
        <fullName evidence="1">Endonuclease/exonuclease/phosphatase domain-containing protein</fullName>
    </recommendedName>
</protein>
<dbReference type="InterPro" id="IPR036691">
    <property type="entry name" value="Endo/exonu/phosph_ase_sf"/>
</dbReference>
<evidence type="ECO:0000313" key="2">
    <source>
        <dbReference type="EMBL" id="OUS41309.1"/>
    </source>
</evidence>
<dbReference type="InterPro" id="IPR047971">
    <property type="entry name" value="ExeM-like"/>
</dbReference>
<dbReference type="CDD" id="cd10283">
    <property type="entry name" value="MnuA_DNase1-like"/>
    <property type="match status" value="1"/>
</dbReference>
<dbReference type="SUPFAM" id="SSF56219">
    <property type="entry name" value="DNase I-like"/>
    <property type="match status" value="1"/>
</dbReference>
<dbReference type="AlphaFoldDB" id="A0A1Y5HVH4"/>
<dbReference type="GO" id="GO:0003824">
    <property type="term" value="F:catalytic activity"/>
    <property type="evidence" value="ECO:0007669"/>
    <property type="project" value="InterPro"/>
</dbReference>
<dbReference type="PANTHER" id="PTHR42834:SF1">
    <property type="entry name" value="ENDONUCLEASE_EXONUCLEASE_PHOSPHATASE FAMILY PROTEIN (AFU_ORTHOLOGUE AFUA_3G09210)"/>
    <property type="match status" value="1"/>
</dbReference>
<evidence type="ECO:0000259" key="1">
    <source>
        <dbReference type="Pfam" id="PF03372"/>
    </source>
</evidence>
<dbReference type="InterPro" id="IPR005135">
    <property type="entry name" value="Endo/exonuclease/phosphatase"/>
</dbReference>
<accession>A0A1Y5HVH4</accession>
<dbReference type="Proteomes" id="UP000227088">
    <property type="component" value="Unassembled WGS sequence"/>
</dbReference>
<gene>
    <name evidence="2" type="ORF">A9R00_01590</name>
</gene>